<evidence type="ECO:0000313" key="3">
    <source>
        <dbReference type="Proteomes" id="UP000187465"/>
    </source>
</evidence>
<dbReference type="InterPro" id="IPR036895">
    <property type="entry name" value="Uracil-DNA_glycosylase-like_sf"/>
</dbReference>
<dbReference type="EMBL" id="MKQP01000023">
    <property type="protein sequence ID" value="OMD30950.1"/>
    <property type="molecule type" value="Genomic_DNA"/>
</dbReference>
<dbReference type="SUPFAM" id="SSF52141">
    <property type="entry name" value="Uracil-DNA glycosylase-like"/>
    <property type="match status" value="1"/>
</dbReference>
<name>A0A1R0X8A2_9BACL</name>
<protein>
    <recommendedName>
        <fullName evidence="1">Uracil-DNA glycosylase-like domain-containing protein</fullName>
    </recommendedName>
</protein>
<gene>
    <name evidence="2" type="ORF">BJP51_00965</name>
</gene>
<dbReference type="Pfam" id="PF03167">
    <property type="entry name" value="UDG"/>
    <property type="match status" value="1"/>
</dbReference>
<evidence type="ECO:0000259" key="1">
    <source>
        <dbReference type="Pfam" id="PF03167"/>
    </source>
</evidence>
<feature type="domain" description="Uracil-DNA glycosylase-like" evidence="1">
    <location>
        <begin position="51"/>
        <end position="233"/>
    </location>
</feature>
<dbReference type="InterPro" id="IPR005122">
    <property type="entry name" value="Uracil-DNA_glycosylase-like"/>
</dbReference>
<comment type="caution">
    <text evidence="2">The sequence shown here is derived from an EMBL/GenBank/DDBJ whole genome shotgun (WGS) entry which is preliminary data.</text>
</comment>
<proteinExistence type="predicted"/>
<dbReference type="RefSeq" id="WP_076179241.1">
    <property type="nucleotide sequence ID" value="NZ_MKQP01000023.1"/>
</dbReference>
<accession>A0A1R0X8A2</accession>
<dbReference type="Proteomes" id="UP000187465">
    <property type="component" value="Unassembled WGS sequence"/>
</dbReference>
<evidence type="ECO:0000313" key="2">
    <source>
        <dbReference type="EMBL" id="OMD30950.1"/>
    </source>
</evidence>
<dbReference type="AlphaFoldDB" id="A0A1R0X8A2"/>
<organism evidence="2 3">
    <name type="scientific">Paenibacillus odorifer</name>
    <dbReference type="NCBI Taxonomy" id="189426"/>
    <lineage>
        <taxon>Bacteria</taxon>
        <taxon>Bacillati</taxon>
        <taxon>Bacillota</taxon>
        <taxon>Bacilli</taxon>
        <taxon>Bacillales</taxon>
        <taxon>Paenibacillaceae</taxon>
        <taxon>Paenibacillus</taxon>
    </lineage>
</organism>
<sequence>MLLSTYLQQYKSAILSLPKGTVLTKQDLQVDKLLMERNGKVEMYYAPHNEYINPSAKVIIIGLTPGFTQMGIAIQEAIIGLEAGLSDEEVCRTAKEAARFAGSMRNTLIHMLDTLKLHQHLNLTSCEELFQQQQTILHTSSLLRFPVFVDKKNYSGAQPKLLSNSFLRAQALSSLREELNILSRALIIPLGKTVESILQLLVSAGELDKQRCLWGFPHPSGANGHRYKQFASQQEQMVKILHNHSWRG</sequence>
<reference evidence="2 3" key="1">
    <citation type="submission" date="2016-10" db="EMBL/GenBank/DDBJ databases">
        <title>Paenibacillus species isolates.</title>
        <authorList>
            <person name="Beno S.M."/>
        </authorList>
    </citation>
    <scope>NUCLEOTIDE SEQUENCE [LARGE SCALE GENOMIC DNA]</scope>
    <source>
        <strain evidence="2 3">FSL H7-0604</strain>
    </source>
</reference>